<dbReference type="PANTHER" id="PTHR11739:SF23">
    <property type="entry name" value="CITRATE SYNTHASE 2-RELATED"/>
    <property type="match status" value="1"/>
</dbReference>
<dbReference type="InterPro" id="IPR016142">
    <property type="entry name" value="Citrate_synth-like_lrg_a-sub"/>
</dbReference>
<keyword evidence="8" id="KW-1185">Reference proteome</keyword>
<dbReference type="InterPro" id="IPR036969">
    <property type="entry name" value="Citrate_synthase_sf"/>
</dbReference>
<evidence type="ECO:0000256" key="2">
    <source>
        <dbReference type="ARBA" id="ARBA00010566"/>
    </source>
</evidence>
<evidence type="ECO:0000256" key="5">
    <source>
        <dbReference type="PIRNR" id="PIRNR001369"/>
    </source>
</evidence>
<dbReference type="Proteomes" id="UP001602123">
    <property type="component" value="Unassembled WGS sequence"/>
</dbReference>
<evidence type="ECO:0000256" key="6">
    <source>
        <dbReference type="RuleBase" id="RU003406"/>
    </source>
</evidence>
<accession>A0ABW6TT98</accession>
<dbReference type="PRINTS" id="PR00143">
    <property type="entry name" value="CITRTSNTHASE"/>
</dbReference>
<dbReference type="PIRSF" id="PIRSF001369">
    <property type="entry name" value="Citrate_synth"/>
    <property type="match status" value="1"/>
</dbReference>
<dbReference type="InterPro" id="IPR002020">
    <property type="entry name" value="Citrate_synthase"/>
</dbReference>
<dbReference type="NCBIfam" id="NF009005">
    <property type="entry name" value="PRK12350.1"/>
    <property type="match status" value="1"/>
</dbReference>
<dbReference type="Gene3D" id="1.10.230.10">
    <property type="entry name" value="Cytochrome P450-Terp, domain 2"/>
    <property type="match status" value="1"/>
</dbReference>
<evidence type="ECO:0000256" key="1">
    <source>
        <dbReference type="ARBA" id="ARBA00005163"/>
    </source>
</evidence>
<evidence type="ECO:0000313" key="7">
    <source>
        <dbReference type="EMBL" id="MFF4215830.1"/>
    </source>
</evidence>
<sequence length="382" mass="41016">MPITDVPRGLAGVVVTDTALGDVRGREGFYHYRQYSAVELAQTRSFEDVWHLMFRGSLPDAQQRARFAAETAALRRLPQDVREALPGIARAGARSGPLAGLRTALSLLGASAGLRPLYDTAPARREADALAACAAVPALLTALYRLGQGLEPVEPRDDLPHAANYLYMLTGTEPDARRARAVEQYLVSTIDHGFNASTFTARVIASTGADLAACLCGAIGALSGPLHGGAPSRALDTLDAIGTPGRIDSWIRERVLAGDRIMGFGHPVYRTEDPRSRMLRGIAQEFGGDLVDFAVEVEGRVEAILAELKPGRELHTNVEFYAGVVMELCGLPREMFTPTFCAARVIGWSANILEQADDSKIIRPAARYVGPPPPQPVPAVLD</sequence>
<dbReference type="InterPro" id="IPR019810">
    <property type="entry name" value="Citrate_synthase_AS"/>
</dbReference>
<dbReference type="SUPFAM" id="SSF48256">
    <property type="entry name" value="Citrate synthase"/>
    <property type="match status" value="1"/>
</dbReference>
<comment type="caution">
    <text evidence="7">The sequence shown here is derived from an EMBL/GenBank/DDBJ whole genome shotgun (WGS) entry which is preliminary data.</text>
</comment>
<protein>
    <recommendedName>
        <fullName evidence="5">Citrate synthase</fullName>
    </recommendedName>
</protein>
<evidence type="ECO:0000256" key="4">
    <source>
        <dbReference type="ARBA" id="ARBA00049288"/>
    </source>
</evidence>
<proteinExistence type="inferred from homology"/>
<reference evidence="7 8" key="1">
    <citation type="submission" date="2024-10" db="EMBL/GenBank/DDBJ databases">
        <title>The Natural Products Discovery Center: Release of the First 8490 Sequenced Strains for Exploring Actinobacteria Biosynthetic Diversity.</title>
        <authorList>
            <person name="Kalkreuter E."/>
            <person name="Kautsar S.A."/>
            <person name="Yang D."/>
            <person name="Bader C.D."/>
            <person name="Teijaro C.N."/>
            <person name="Fluegel L."/>
            <person name="Davis C.M."/>
            <person name="Simpson J.R."/>
            <person name="Lauterbach L."/>
            <person name="Steele A.D."/>
            <person name="Gui C."/>
            <person name="Meng S."/>
            <person name="Li G."/>
            <person name="Viehrig K."/>
            <person name="Ye F."/>
            <person name="Su P."/>
            <person name="Kiefer A.F."/>
            <person name="Nichols A."/>
            <person name="Cepeda A.J."/>
            <person name="Yan W."/>
            <person name="Fan B."/>
            <person name="Jiang Y."/>
            <person name="Adhikari A."/>
            <person name="Zheng C.-J."/>
            <person name="Schuster L."/>
            <person name="Cowan T.M."/>
            <person name="Smanski M.J."/>
            <person name="Chevrette M.G."/>
            <person name="De Carvalho L.P.S."/>
            <person name="Shen B."/>
        </authorList>
    </citation>
    <scope>NUCLEOTIDE SEQUENCE [LARGE SCALE GENOMIC DNA]</scope>
    <source>
        <strain evidence="7 8">NPDC001650</strain>
    </source>
</reference>
<dbReference type="InterPro" id="IPR016143">
    <property type="entry name" value="Citrate_synth-like_sm_a-sub"/>
</dbReference>
<dbReference type="PROSITE" id="PS00480">
    <property type="entry name" value="CITRATE_SYNTHASE"/>
    <property type="match status" value="1"/>
</dbReference>
<dbReference type="EMBL" id="JBIAUT010000001">
    <property type="protein sequence ID" value="MFF4215830.1"/>
    <property type="molecule type" value="Genomic_DNA"/>
</dbReference>
<dbReference type="CDD" id="cd06109">
    <property type="entry name" value="BsCS-I_like"/>
    <property type="match status" value="1"/>
</dbReference>
<dbReference type="RefSeq" id="WP_388624944.1">
    <property type="nucleotide sequence ID" value="NZ_JBIAUT010000001.1"/>
</dbReference>
<comment type="pathway">
    <text evidence="1">Carbohydrate metabolism; tricarboxylic acid cycle.</text>
</comment>
<name>A0ABW6TT98_9ACTN</name>
<evidence type="ECO:0000256" key="3">
    <source>
        <dbReference type="ARBA" id="ARBA00022679"/>
    </source>
</evidence>
<gene>
    <name evidence="7" type="ORF">ACFYZM_06050</name>
</gene>
<organism evidence="7 8">
    <name type="scientific">Streptomyces nondiastaticus</name>
    <dbReference type="NCBI Taxonomy" id="3154512"/>
    <lineage>
        <taxon>Bacteria</taxon>
        <taxon>Bacillati</taxon>
        <taxon>Actinomycetota</taxon>
        <taxon>Actinomycetes</taxon>
        <taxon>Kitasatosporales</taxon>
        <taxon>Streptomycetaceae</taxon>
        <taxon>Streptomyces</taxon>
    </lineage>
</organism>
<dbReference type="PANTHER" id="PTHR11739">
    <property type="entry name" value="CITRATE SYNTHASE"/>
    <property type="match status" value="1"/>
</dbReference>
<comment type="similarity">
    <text evidence="2 5 6">Belongs to the citrate synthase family.</text>
</comment>
<evidence type="ECO:0000313" key="8">
    <source>
        <dbReference type="Proteomes" id="UP001602123"/>
    </source>
</evidence>
<dbReference type="Gene3D" id="1.10.580.10">
    <property type="entry name" value="Citrate Synthase, domain 1"/>
    <property type="match status" value="1"/>
</dbReference>
<dbReference type="InterPro" id="IPR024176">
    <property type="entry name" value="Citrate_synthase_bac-typ"/>
</dbReference>
<dbReference type="Pfam" id="PF00285">
    <property type="entry name" value="Citrate_synt"/>
    <property type="match status" value="1"/>
</dbReference>
<keyword evidence="3 5" id="KW-0808">Transferase</keyword>
<comment type="catalytic activity">
    <reaction evidence="4">
        <text>oxaloacetate + acetyl-CoA + H2O = citrate + CoA + H(+)</text>
        <dbReference type="Rhea" id="RHEA:16845"/>
        <dbReference type="ChEBI" id="CHEBI:15377"/>
        <dbReference type="ChEBI" id="CHEBI:15378"/>
        <dbReference type="ChEBI" id="CHEBI:16452"/>
        <dbReference type="ChEBI" id="CHEBI:16947"/>
        <dbReference type="ChEBI" id="CHEBI:57287"/>
        <dbReference type="ChEBI" id="CHEBI:57288"/>
        <dbReference type="EC" id="2.3.3.16"/>
    </reaction>
</comment>